<keyword evidence="1" id="KW-0812">Transmembrane</keyword>
<dbReference type="KEGG" id="phb:HYN04_07400"/>
<dbReference type="AlphaFoldDB" id="A0A2Z3HXP8"/>
<protein>
    <submittedName>
        <fullName evidence="2">Uncharacterized protein</fullName>
    </submittedName>
</protein>
<proteinExistence type="predicted"/>
<reference evidence="3" key="1">
    <citation type="submission" date="2018-05" db="EMBL/GenBank/DDBJ databases">
        <title>Genome sequencing of Phenylobacterium sp. HYN0004.</title>
        <authorList>
            <person name="Yi H."/>
            <person name="Baek C."/>
        </authorList>
    </citation>
    <scope>NUCLEOTIDE SEQUENCE [LARGE SCALE GENOMIC DNA]</scope>
    <source>
        <strain evidence="3">HYN0004</strain>
    </source>
</reference>
<evidence type="ECO:0000256" key="1">
    <source>
        <dbReference type="SAM" id="Phobius"/>
    </source>
</evidence>
<name>A0A2Z3HXP8_9CAUL</name>
<keyword evidence="3" id="KW-1185">Reference proteome</keyword>
<dbReference type="EMBL" id="CP029479">
    <property type="protein sequence ID" value="AWM77599.1"/>
    <property type="molecule type" value="Genomic_DNA"/>
</dbReference>
<evidence type="ECO:0000313" key="3">
    <source>
        <dbReference type="Proteomes" id="UP000247763"/>
    </source>
</evidence>
<feature type="transmembrane region" description="Helical" evidence="1">
    <location>
        <begin position="53"/>
        <end position="73"/>
    </location>
</feature>
<evidence type="ECO:0000313" key="2">
    <source>
        <dbReference type="EMBL" id="AWM77599.1"/>
    </source>
</evidence>
<sequence>MKLPIGRPWFGPRRFGFGVTPVTGQGWACVGLYVLAMAVTPTLMGRDLRGGEALGTLGVLLGCTVLLLVVTWLKMDRTKPLRWRWGED</sequence>
<gene>
    <name evidence="2" type="ORF">HYN04_07400</name>
</gene>
<dbReference type="Proteomes" id="UP000247763">
    <property type="component" value="Chromosome"/>
</dbReference>
<organism evidence="2 3">
    <name type="scientific">Phenylobacterium parvum</name>
    <dbReference type="NCBI Taxonomy" id="2201350"/>
    <lineage>
        <taxon>Bacteria</taxon>
        <taxon>Pseudomonadati</taxon>
        <taxon>Pseudomonadota</taxon>
        <taxon>Alphaproteobacteria</taxon>
        <taxon>Caulobacterales</taxon>
        <taxon>Caulobacteraceae</taxon>
        <taxon>Phenylobacterium</taxon>
    </lineage>
</organism>
<dbReference type="RefSeq" id="WP_110450166.1">
    <property type="nucleotide sequence ID" value="NZ_CP029479.1"/>
</dbReference>
<dbReference type="OrthoDB" id="7862423at2"/>
<accession>A0A2Z3HXP8</accession>
<keyword evidence="1" id="KW-1133">Transmembrane helix</keyword>
<feature type="transmembrane region" description="Helical" evidence="1">
    <location>
        <begin position="21"/>
        <end position="41"/>
    </location>
</feature>
<keyword evidence="1" id="KW-0472">Membrane</keyword>